<gene>
    <name evidence="7" type="ORF">BaRGS_00032677</name>
</gene>
<keyword evidence="2" id="KW-0560">Oxidoreductase</keyword>
<keyword evidence="4" id="KW-0862">Zinc</keyword>
<organism evidence="7 8">
    <name type="scientific">Batillaria attramentaria</name>
    <dbReference type="NCBI Taxonomy" id="370345"/>
    <lineage>
        <taxon>Eukaryota</taxon>
        <taxon>Metazoa</taxon>
        <taxon>Spiralia</taxon>
        <taxon>Lophotrochozoa</taxon>
        <taxon>Mollusca</taxon>
        <taxon>Gastropoda</taxon>
        <taxon>Caenogastropoda</taxon>
        <taxon>Sorbeoconcha</taxon>
        <taxon>Cerithioidea</taxon>
        <taxon>Batillariidae</taxon>
        <taxon>Batillaria</taxon>
    </lineage>
</organism>
<dbReference type="PROSITE" id="PS00028">
    <property type="entry name" value="ZINC_FINGER_C2H2_1"/>
    <property type="match status" value="2"/>
</dbReference>
<feature type="compositionally biased region" description="Low complexity" evidence="5">
    <location>
        <begin position="178"/>
        <end position="201"/>
    </location>
</feature>
<evidence type="ECO:0000256" key="4">
    <source>
        <dbReference type="PROSITE-ProRule" id="PRU00042"/>
    </source>
</evidence>
<dbReference type="SUPFAM" id="SSF53383">
    <property type="entry name" value="PLP-dependent transferases"/>
    <property type="match status" value="2"/>
</dbReference>
<dbReference type="InterPro" id="IPR015421">
    <property type="entry name" value="PyrdxlP-dep_Trfase_major"/>
</dbReference>
<evidence type="ECO:0000313" key="8">
    <source>
        <dbReference type="Proteomes" id="UP001519460"/>
    </source>
</evidence>
<dbReference type="PANTHER" id="PTHR11773">
    <property type="entry name" value="GLYCINE DEHYDROGENASE, DECARBOXYLATING"/>
    <property type="match status" value="1"/>
</dbReference>
<dbReference type="EC" id="1.4.4.2" evidence="1"/>
<evidence type="ECO:0000259" key="6">
    <source>
        <dbReference type="PROSITE" id="PS50157"/>
    </source>
</evidence>
<reference evidence="7 8" key="1">
    <citation type="journal article" date="2023" name="Sci. Data">
        <title>Genome assembly of the Korean intertidal mud-creeper Batillaria attramentaria.</title>
        <authorList>
            <person name="Patra A.K."/>
            <person name="Ho P.T."/>
            <person name="Jun S."/>
            <person name="Lee S.J."/>
            <person name="Kim Y."/>
            <person name="Won Y.J."/>
        </authorList>
    </citation>
    <scope>NUCLEOTIDE SEQUENCE [LARGE SCALE GENOMIC DNA]</scope>
    <source>
        <strain evidence="7">Wonlab-2016</strain>
    </source>
</reference>
<keyword evidence="4" id="KW-0479">Metal-binding</keyword>
<dbReference type="AlphaFoldDB" id="A0ABD0JN08"/>
<sequence length="1198" mass="132667">MSSDGAETTGSGRTFLDSVSAVFEQNHKERQKRIEAQRVRSEVARAHSQYLQRNVVSPIEFRAAHSTVAAWTKKNDVVSKALKSNVKRLQHARRNLFSPAAASSGRGHHARSFLSQPIFSMDPAVIEGQPLQHSSRIGRSAVCPEISSTVSVTATNEIEDFHHKHTQDGEGRAAGGRSESTQSSESLSSFSTTDISCTTISDSEDNDDTVYLSDEESDDGPFSCSVINCWATFSRKEHLTYHMECSNHSPCNPAATLLDGQLDCPPQSFMCPSCGLLCQERLACQEHMVMCDHLPMFSPLSVVAFGCPECMALFPDQVTCDEHMSSQKHQQAALLFKDDCHDSAAPVPVPKSFAEELIQRCTAEPSTVQCIDCDTDISTDMKWQQHQQDYGQQHTFVAHSATTPVDIVFKFLADKMCAVCTQVLYLSPGATGKHRCAEGLTGSATDMHQQRYAMYSRAGIAVYRRGAAIAKTWRRPSVLSTMTPTTQTNNRPASSDSSLEAMFPRYDNFVPRHIGPNEQEQAAMLEAIGMKDLEELTQKAVPSDILLDRSLDLPERIGAGSQYNSGMLDEEQQFGVIILLDDSRNTVQMHEKACTSYECEFELLNKLVELGAKNQQWRTYMGMGYFGTRCPTTIVRNIFENPGWTTQYTPYQAELAQGRLESLLNYQTMITDLTGLDVSNASLLDEGSAAAEAMSLCERHTKRKKFFIDQRVHPQTISVVKTRASVQNIEVIEDDWRELDMSKGDFSGVLIQYPNTDGHISDFSQFVQRAHDNGTLVVGATDLLALTIIKPPGEMGMDIAIGSNQRFGLPLGYGGPHAGFFATKTAFLRTIPGRVVGVTRDAEGRPAYRLALQTREQHIRRDKATSNICTAQALLANMSAMYAIYHGPKGLQDIATRIHNGALILAEAVRRAGHTLHSSRFFDTVKFLPAGGQQAIRDKAVTHKINLRYYEDGCVSVSLDETVSHEDLEDLFDIVGSFDTPDEIAQSLGPTPAGSLFNSQLSRKSAYLTHPVFNTHHSETQLVRYMKKLENKDLSLVHSMISLGSCTMKLNSTTEMMPCTWKEYTSIHPFAPREQPLGYHELLDELEVLLCEITGYDEISFQPNSGAQGEYAGLRTIMAYHQAKGEHQRNMCLIPVSAHGTNPASAQMAGMKITPINVDRSGAVDMSHMAKMVEKYKDTLACFMITYPSTHGVFDRDV</sequence>
<comment type="caution">
    <text evidence="7">The sequence shown here is derived from an EMBL/GenBank/DDBJ whole genome shotgun (WGS) entry which is preliminary data.</text>
</comment>
<dbReference type="GO" id="GO:0008270">
    <property type="term" value="F:zinc ion binding"/>
    <property type="evidence" value="ECO:0007669"/>
    <property type="project" value="UniProtKB-KW"/>
</dbReference>
<dbReference type="InterPro" id="IPR015424">
    <property type="entry name" value="PyrdxlP-dep_Trfase"/>
</dbReference>
<feature type="region of interest" description="Disordered" evidence="5">
    <location>
        <begin position="164"/>
        <end position="218"/>
    </location>
</feature>
<evidence type="ECO:0000313" key="7">
    <source>
        <dbReference type="EMBL" id="KAK7476050.1"/>
    </source>
</evidence>
<dbReference type="FunFam" id="3.90.1150.10:FF:000025">
    <property type="entry name" value="Glycine cleavage system P protein"/>
    <property type="match status" value="1"/>
</dbReference>
<dbReference type="Gene3D" id="3.40.640.10">
    <property type="entry name" value="Type I PLP-dependent aspartate aminotransferase-like (Major domain)"/>
    <property type="match status" value="2"/>
</dbReference>
<dbReference type="PROSITE" id="PS50157">
    <property type="entry name" value="ZINC_FINGER_C2H2_2"/>
    <property type="match status" value="1"/>
</dbReference>
<feature type="non-terminal residue" evidence="7">
    <location>
        <position position="1198"/>
    </location>
</feature>
<keyword evidence="4" id="KW-0863">Zinc-finger</keyword>
<feature type="domain" description="C2H2-type" evidence="6">
    <location>
        <begin position="222"/>
        <end position="253"/>
    </location>
</feature>
<evidence type="ECO:0000256" key="1">
    <source>
        <dbReference type="ARBA" id="ARBA00012134"/>
    </source>
</evidence>
<dbReference type="Proteomes" id="UP001519460">
    <property type="component" value="Unassembled WGS sequence"/>
</dbReference>
<evidence type="ECO:0000256" key="3">
    <source>
        <dbReference type="ARBA" id="ARBA00049026"/>
    </source>
</evidence>
<dbReference type="GO" id="GO:0004375">
    <property type="term" value="F:glycine dehydrogenase (decarboxylating) activity"/>
    <property type="evidence" value="ECO:0007669"/>
    <property type="project" value="UniProtKB-EC"/>
</dbReference>
<name>A0ABD0JN08_9CAEN</name>
<dbReference type="SMART" id="SM00355">
    <property type="entry name" value="ZnF_C2H2"/>
    <property type="match status" value="4"/>
</dbReference>
<dbReference type="CDD" id="cd00613">
    <property type="entry name" value="GDC-P"/>
    <property type="match status" value="1"/>
</dbReference>
<dbReference type="Pfam" id="PF02347">
    <property type="entry name" value="GDC-P"/>
    <property type="match status" value="1"/>
</dbReference>
<keyword evidence="8" id="KW-1185">Reference proteome</keyword>
<dbReference type="InterPro" id="IPR015422">
    <property type="entry name" value="PyrdxlP-dep_Trfase_small"/>
</dbReference>
<evidence type="ECO:0000256" key="5">
    <source>
        <dbReference type="SAM" id="MobiDB-lite"/>
    </source>
</evidence>
<dbReference type="Gene3D" id="3.90.1150.10">
    <property type="entry name" value="Aspartate Aminotransferase, domain 1"/>
    <property type="match status" value="1"/>
</dbReference>
<protein>
    <recommendedName>
        <fullName evidence="1">glycine dehydrogenase (aminomethyl-transferring)</fullName>
        <ecNumber evidence="1">1.4.4.2</ecNumber>
    </recommendedName>
</protein>
<dbReference type="EMBL" id="JACVVK020000386">
    <property type="protein sequence ID" value="KAK7476050.1"/>
    <property type="molecule type" value="Genomic_DNA"/>
</dbReference>
<accession>A0ABD0JN08</accession>
<dbReference type="FunFam" id="3.40.640.10:FF:000005">
    <property type="entry name" value="Glycine dehydrogenase (decarboxylating), mitochondrial"/>
    <property type="match status" value="1"/>
</dbReference>
<feature type="compositionally biased region" description="Acidic residues" evidence="5">
    <location>
        <begin position="202"/>
        <end position="218"/>
    </location>
</feature>
<evidence type="ECO:0000256" key="2">
    <source>
        <dbReference type="ARBA" id="ARBA00023002"/>
    </source>
</evidence>
<comment type="catalytic activity">
    <reaction evidence="3">
        <text>N(6)-[(R)-lipoyl]-L-lysyl-[glycine-cleavage complex H protein] + glycine + H(+) = N(6)-[(R)-S(8)-aminomethyldihydrolipoyl]-L-lysyl-[glycine-cleavage complex H protein] + CO2</text>
        <dbReference type="Rhea" id="RHEA:24304"/>
        <dbReference type="Rhea" id="RHEA-COMP:10494"/>
        <dbReference type="Rhea" id="RHEA-COMP:10495"/>
        <dbReference type="ChEBI" id="CHEBI:15378"/>
        <dbReference type="ChEBI" id="CHEBI:16526"/>
        <dbReference type="ChEBI" id="CHEBI:57305"/>
        <dbReference type="ChEBI" id="CHEBI:83099"/>
        <dbReference type="ChEBI" id="CHEBI:83143"/>
        <dbReference type="EC" id="1.4.4.2"/>
    </reaction>
</comment>
<dbReference type="InterPro" id="IPR049315">
    <property type="entry name" value="GDC-P_N"/>
</dbReference>
<dbReference type="InterPro" id="IPR020581">
    <property type="entry name" value="GDC_P"/>
</dbReference>
<dbReference type="InterPro" id="IPR013087">
    <property type="entry name" value="Znf_C2H2_type"/>
</dbReference>
<proteinExistence type="predicted"/>
<dbReference type="PANTHER" id="PTHR11773:SF1">
    <property type="entry name" value="GLYCINE DEHYDROGENASE (DECARBOXYLATING), MITOCHONDRIAL"/>
    <property type="match status" value="1"/>
</dbReference>